<dbReference type="Gene3D" id="1.20.1280.50">
    <property type="match status" value="1"/>
</dbReference>
<protein>
    <submittedName>
        <fullName evidence="2">Uncharacterized protein</fullName>
    </submittedName>
</protein>
<evidence type="ECO:0000313" key="2">
    <source>
        <dbReference type="EMBL" id="EJT98689.1"/>
    </source>
</evidence>
<dbReference type="Proteomes" id="UP000030653">
    <property type="component" value="Unassembled WGS sequence"/>
</dbReference>
<feature type="compositionally biased region" description="Basic and acidic residues" evidence="1">
    <location>
        <begin position="400"/>
        <end position="416"/>
    </location>
</feature>
<dbReference type="STRING" id="1858805.M5FTI6"/>
<dbReference type="RefSeq" id="XP_040625587.1">
    <property type="nucleotide sequence ID" value="XM_040773622.1"/>
</dbReference>
<dbReference type="InterPro" id="IPR036047">
    <property type="entry name" value="F-box-like_dom_sf"/>
</dbReference>
<dbReference type="OMA" id="FLRRRIC"/>
<dbReference type="Gene3D" id="3.80.10.10">
    <property type="entry name" value="Ribonuclease Inhibitor"/>
    <property type="match status" value="1"/>
</dbReference>
<dbReference type="SUPFAM" id="SSF81383">
    <property type="entry name" value="F-box domain"/>
    <property type="match status" value="1"/>
</dbReference>
<dbReference type="EMBL" id="JH795872">
    <property type="protein sequence ID" value="EJT98689.1"/>
    <property type="molecule type" value="Genomic_DNA"/>
</dbReference>
<organism evidence="2 3">
    <name type="scientific">Dacryopinax primogenitus (strain DJM 731)</name>
    <name type="common">Brown rot fungus</name>
    <dbReference type="NCBI Taxonomy" id="1858805"/>
    <lineage>
        <taxon>Eukaryota</taxon>
        <taxon>Fungi</taxon>
        <taxon>Dikarya</taxon>
        <taxon>Basidiomycota</taxon>
        <taxon>Agaricomycotina</taxon>
        <taxon>Dacrymycetes</taxon>
        <taxon>Dacrymycetales</taxon>
        <taxon>Dacrymycetaceae</taxon>
        <taxon>Dacryopinax</taxon>
    </lineage>
</organism>
<name>M5FTI6_DACPD</name>
<reference evidence="2 3" key="1">
    <citation type="journal article" date="2012" name="Science">
        <title>The Paleozoic origin of enzymatic lignin decomposition reconstructed from 31 fungal genomes.</title>
        <authorList>
            <person name="Floudas D."/>
            <person name="Binder M."/>
            <person name="Riley R."/>
            <person name="Barry K."/>
            <person name="Blanchette R.A."/>
            <person name="Henrissat B."/>
            <person name="Martinez A.T."/>
            <person name="Otillar R."/>
            <person name="Spatafora J.W."/>
            <person name="Yadav J.S."/>
            <person name="Aerts A."/>
            <person name="Benoit I."/>
            <person name="Boyd A."/>
            <person name="Carlson A."/>
            <person name="Copeland A."/>
            <person name="Coutinho P.M."/>
            <person name="de Vries R.P."/>
            <person name="Ferreira P."/>
            <person name="Findley K."/>
            <person name="Foster B."/>
            <person name="Gaskell J."/>
            <person name="Glotzer D."/>
            <person name="Gorecki P."/>
            <person name="Heitman J."/>
            <person name="Hesse C."/>
            <person name="Hori C."/>
            <person name="Igarashi K."/>
            <person name="Jurgens J.A."/>
            <person name="Kallen N."/>
            <person name="Kersten P."/>
            <person name="Kohler A."/>
            <person name="Kuees U."/>
            <person name="Kumar T.K.A."/>
            <person name="Kuo A."/>
            <person name="LaButti K."/>
            <person name="Larrondo L.F."/>
            <person name="Lindquist E."/>
            <person name="Ling A."/>
            <person name="Lombard V."/>
            <person name="Lucas S."/>
            <person name="Lundell T."/>
            <person name="Martin R."/>
            <person name="McLaughlin D.J."/>
            <person name="Morgenstern I."/>
            <person name="Morin E."/>
            <person name="Murat C."/>
            <person name="Nagy L.G."/>
            <person name="Nolan M."/>
            <person name="Ohm R.A."/>
            <person name="Patyshakuliyeva A."/>
            <person name="Rokas A."/>
            <person name="Ruiz-Duenas F.J."/>
            <person name="Sabat G."/>
            <person name="Salamov A."/>
            <person name="Samejima M."/>
            <person name="Schmutz J."/>
            <person name="Slot J.C."/>
            <person name="St John F."/>
            <person name="Stenlid J."/>
            <person name="Sun H."/>
            <person name="Sun S."/>
            <person name="Syed K."/>
            <person name="Tsang A."/>
            <person name="Wiebenga A."/>
            <person name="Young D."/>
            <person name="Pisabarro A."/>
            <person name="Eastwood D.C."/>
            <person name="Martin F."/>
            <person name="Cullen D."/>
            <person name="Grigoriev I.V."/>
            <person name="Hibbett D.S."/>
        </authorList>
    </citation>
    <scope>NUCLEOTIDE SEQUENCE [LARGE SCALE GENOMIC DNA]</scope>
    <source>
        <strain evidence="2 3">DJM-731 SS1</strain>
    </source>
</reference>
<dbReference type="SUPFAM" id="SSF52047">
    <property type="entry name" value="RNI-like"/>
    <property type="match status" value="1"/>
</dbReference>
<feature type="region of interest" description="Disordered" evidence="1">
    <location>
        <begin position="397"/>
        <end position="416"/>
    </location>
</feature>
<keyword evidence="3" id="KW-1185">Reference proteome</keyword>
<dbReference type="HOGENOM" id="CLU_634628_0_0_1"/>
<accession>M5FTI6</accession>
<evidence type="ECO:0000313" key="3">
    <source>
        <dbReference type="Proteomes" id="UP000030653"/>
    </source>
</evidence>
<dbReference type="AlphaFoldDB" id="M5FTI6"/>
<dbReference type="GeneID" id="63688684"/>
<dbReference type="OrthoDB" id="3353710at2759"/>
<gene>
    <name evidence="2" type="ORF">DACRYDRAFT_24280</name>
</gene>
<sequence length="432" mass="48244">MLDICSSPRLRRSVLRSSLVDITNTLSSPRPPVLPSRPTLPSLPLKFLRRRICAISKLPPELLLHVCALGTLEHFSFPILFSHVCHLWRTLALSTPQLWTTIVLSKSYDDLLPPSYIHSILERGRAGPLDLRLDVGVYRKGAVADEAGAVWRAGIILDTVEPCATRWRSLELSLPSAFDLEDFLLRTLPRAQSLEKLVLHRADHNRLRSPNPQQPLQALYLPRLRYFQIDGFPLPGGVQRSTLIALRELHVLSIPVDFQPTATEWLDLLRGMTQLRLLALVGAIRRTASCDLAPTEVVPLPLLSKLDISHTPITPALYFLSHLQAPALQSLVAGSPPAGAYESLQPLCSLLTPWLYPRLRRLRLGYGRLTQSEMRVLEERDGLRVFGPVGLAGVGGLERAGGERERERRREGVEGANRRWREGLEGGWEGAT</sequence>
<dbReference type="InterPro" id="IPR032675">
    <property type="entry name" value="LRR_dom_sf"/>
</dbReference>
<evidence type="ECO:0000256" key="1">
    <source>
        <dbReference type="SAM" id="MobiDB-lite"/>
    </source>
</evidence>
<proteinExistence type="predicted"/>